<dbReference type="SUPFAM" id="SSF51735">
    <property type="entry name" value="NAD(P)-binding Rossmann-fold domains"/>
    <property type="match status" value="1"/>
</dbReference>
<evidence type="ECO:0000256" key="2">
    <source>
        <dbReference type="ARBA" id="ARBA00023002"/>
    </source>
</evidence>
<feature type="domain" description="GFO/IDH/MocA-like oxidoreductase" evidence="4">
    <location>
        <begin position="136"/>
        <end position="246"/>
    </location>
</feature>
<dbReference type="InterPro" id="IPR000683">
    <property type="entry name" value="Gfo/Idh/MocA-like_OxRdtase_N"/>
</dbReference>
<dbReference type="AlphaFoldDB" id="A0A9Q9D840"/>
<dbReference type="OrthoDB" id="9792935at2"/>
<dbReference type="PANTHER" id="PTHR22604">
    <property type="entry name" value="OXIDOREDUCTASES"/>
    <property type="match status" value="1"/>
</dbReference>
<dbReference type="Gene3D" id="3.40.50.720">
    <property type="entry name" value="NAD(P)-binding Rossmann-like Domain"/>
    <property type="match status" value="1"/>
</dbReference>
<dbReference type="Proteomes" id="UP001055460">
    <property type="component" value="Chromosome"/>
</dbReference>
<dbReference type="GO" id="GO:0016491">
    <property type="term" value="F:oxidoreductase activity"/>
    <property type="evidence" value="ECO:0007669"/>
    <property type="project" value="UniProtKB-KW"/>
</dbReference>
<name>A0A9Q9D840_ENSAD</name>
<feature type="domain" description="Gfo/Idh/MocA-like oxidoreductase N-terminal" evidence="3">
    <location>
        <begin position="5"/>
        <end position="115"/>
    </location>
</feature>
<dbReference type="Gene3D" id="3.30.360.10">
    <property type="entry name" value="Dihydrodipicolinate Reductase, domain 2"/>
    <property type="match status" value="1"/>
</dbReference>
<dbReference type="InterPro" id="IPR036291">
    <property type="entry name" value="NAD(P)-bd_dom_sf"/>
</dbReference>
<dbReference type="InterPro" id="IPR050984">
    <property type="entry name" value="Gfo/Idh/MocA_domain"/>
</dbReference>
<evidence type="ECO:0000313" key="5">
    <source>
        <dbReference type="EMBL" id="USJ22163.1"/>
    </source>
</evidence>
<dbReference type="SUPFAM" id="SSF55347">
    <property type="entry name" value="Glyceraldehyde-3-phosphate dehydrogenase-like, C-terminal domain"/>
    <property type="match status" value="1"/>
</dbReference>
<gene>
    <name evidence="5" type="ORF">NE863_12660</name>
</gene>
<keyword evidence="2" id="KW-0560">Oxidoreductase</keyword>
<evidence type="ECO:0000313" key="6">
    <source>
        <dbReference type="Proteomes" id="UP001055460"/>
    </source>
</evidence>
<accession>A0A9Q9D840</accession>
<dbReference type="Pfam" id="PF22725">
    <property type="entry name" value="GFO_IDH_MocA_C3"/>
    <property type="match status" value="1"/>
</dbReference>
<dbReference type="RefSeq" id="WP_090298403.1">
    <property type="nucleotide sequence ID" value="NZ_CP098807.1"/>
</dbReference>
<dbReference type="Pfam" id="PF01408">
    <property type="entry name" value="GFO_IDH_MocA"/>
    <property type="match status" value="1"/>
</dbReference>
<dbReference type="GO" id="GO:0000166">
    <property type="term" value="F:nucleotide binding"/>
    <property type="evidence" value="ECO:0007669"/>
    <property type="project" value="InterPro"/>
</dbReference>
<dbReference type="InterPro" id="IPR055170">
    <property type="entry name" value="GFO_IDH_MocA-like_dom"/>
</dbReference>
<evidence type="ECO:0000259" key="3">
    <source>
        <dbReference type="Pfam" id="PF01408"/>
    </source>
</evidence>
<evidence type="ECO:0000256" key="1">
    <source>
        <dbReference type="ARBA" id="ARBA00010928"/>
    </source>
</evidence>
<dbReference type="PANTHER" id="PTHR22604:SF105">
    <property type="entry name" value="TRANS-1,2-DIHYDROBENZENE-1,2-DIOL DEHYDROGENASE"/>
    <property type="match status" value="1"/>
</dbReference>
<reference evidence="5" key="1">
    <citation type="submission" date="2022-06" db="EMBL/GenBank/DDBJ databases">
        <title>Physiological and biochemical characterization and genomic elucidation of a strain of the genus Ensifer adhaerens M8 that combines arsenic oxidation and chromium reduction.</title>
        <authorList>
            <person name="Li X."/>
            <person name="Yu c."/>
        </authorList>
    </citation>
    <scope>NUCLEOTIDE SEQUENCE</scope>
    <source>
        <strain evidence="5">M8</strain>
    </source>
</reference>
<dbReference type="EMBL" id="CP098807">
    <property type="protein sequence ID" value="USJ22163.1"/>
    <property type="molecule type" value="Genomic_DNA"/>
</dbReference>
<evidence type="ECO:0000259" key="4">
    <source>
        <dbReference type="Pfam" id="PF22725"/>
    </source>
</evidence>
<proteinExistence type="inferred from homology"/>
<protein>
    <submittedName>
        <fullName evidence="5">Gfo/Idh/MocA family oxidoreductase</fullName>
    </submittedName>
</protein>
<organism evidence="5 6">
    <name type="scientific">Ensifer adhaerens</name>
    <name type="common">Sinorhizobium morelense</name>
    <dbReference type="NCBI Taxonomy" id="106592"/>
    <lineage>
        <taxon>Bacteria</taxon>
        <taxon>Pseudomonadati</taxon>
        <taxon>Pseudomonadota</taxon>
        <taxon>Alphaproteobacteria</taxon>
        <taxon>Hyphomicrobiales</taxon>
        <taxon>Rhizobiaceae</taxon>
        <taxon>Sinorhizobium/Ensifer group</taxon>
        <taxon>Ensifer</taxon>
    </lineage>
</organism>
<comment type="similarity">
    <text evidence="1">Belongs to the Gfo/Idh/MocA family.</text>
</comment>
<sequence>MRDKVRWGIAGTGTIANSLASDFRFATHASLVAVSSRSAQKAESFAGRFGGIRGYQGIEALAASPDIDAIYVASPNAEHLQQTTLALAAGKAVLVEKPLTTSSSDARTLANAAAAGSTFAMEALWTCFLPAISRGRELLTAGTLGAIRHVRADLAYEKAFDAGSRFFDPVLGGGSMLDLGIYPIALCLNLFGHPGSVDGTWKRAPTGVDSSAKIKLAYDGFDAELGCGFDRNGHNRFVIEGERGTLVIDTPFLKASRLFVSTGGAARKLLALNGKTAYRLARHIPLPGLTRHDHHFPGSGLQFEIEAASAAIIDGRSEHPLMPLSASIKALEIIETVRSRTPEAG</sequence>